<dbReference type="EMBL" id="CP007782">
    <property type="protein sequence ID" value="AIO30191.1"/>
    <property type="molecule type" value="Genomic_DNA"/>
</dbReference>
<reference evidence="2 3" key="1">
    <citation type="submission" date="2014-05" db="EMBL/GenBank/DDBJ databases">
        <authorList>
            <person name="Bishop-Lilly K.A."/>
            <person name="Broomall S.M."/>
            <person name="Chain P.S."/>
            <person name="Chertkov O."/>
            <person name="Coyne S.R."/>
            <person name="Daligault H.E."/>
            <person name="Davenport K.W."/>
            <person name="Erkkila T."/>
            <person name="Frey K.G."/>
            <person name="Gibbons H.S."/>
            <person name="Gu W."/>
            <person name="Jaissle J."/>
            <person name="Johnson S.L."/>
            <person name="Koroleva G.I."/>
            <person name="Ladner J.T."/>
            <person name="Lo C.-C."/>
            <person name="Minogue T.D."/>
            <person name="Munk C."/>
            <person name="Palacios G.F."/>
            <person name="Redden C.L."/>
            <person name="Rosenzweig C.N."/>
            <person name="Scholz M.B."/>
            <person name="Teshima H."/>
            <person name="Xu Y."/>
        </authorList>
    </citation>
    <scope>NUCLEOTIDE SEQUENCE [LARGE SCALE GENOMIC DNA]</scope>
    <source>
        <strain evidence="2 3">DDS 22E-1</strain>
    </source>
</reference>
<evidence type="ECO:0000313" key="2">
    <source>
        <dbReference type="EMBL" id="AIO30191.1"/>
    </source>
</evidence>
<dbReference type="AlphaFoldDB" id="A0AAN0RM42"/>
<name>A0AAN0RM42_9BURK</name>
<keyword evidence="1" id="KW-1133">Transmembrane helix</keyword>
<organism evidence="2 3">
    <name type="scientific">Burkholderia cenocepacia</name>
    <dbReference type="NCBI Taxonomy" id="95486"/>
    <lineage>
        <taxon>Bacteria</taxon>
        <taxon>Pseudomonadati</taxon>
        <taxon>Pseudomonadota</taxon>
        <taxon>Betaproteobacteria</taxon>
        <taxon>Burkholderiales</taxon>
        <taxon>Burkholderiaceae</taxon>
        <taxon>Burkholderia</taxon>
        <taxon>Burkholderia cepacia complex</taxon>
    </lineage>
</organism>
<feature type="transmembrane region" description="Helical" evidence="1">
    <location>
        <begin position="36"/>
        <end position="58"/>
    </location>
</feature>
<feature type="transmembrane region" description="Helical" evidence="1">
    <location>
        <begin position="64"/>
        <end position="89"/>
    </location>
</feature>
<proteinExistence type="predicted"/>
<keyword evidence="1" id="KW-0812">Transmembrane</keyword>
<gene>
    <name evidence="2" type="ORF">DM39_6855</name>
</gene>
<evidence type="ECO:0000313" key="3">
    <source>
        <dbReference type="Proteomes" id="UP000029413"/>
    </source>
</evidence>
<keyword evidence="1" id="KW-0472">Membrane</keyword>
<dbReference type="Proteomes" id="UP000029413">
    <property type="component" value="Chromosome 3"/>
</dbReference>
<sequence length="168" mass="18179">MDGSTTFGRALHVSRPDADTCRGGGVAIRACNLQRALAVVLPCLFMGFLGLAFHVLYVNAVSEWGFAIFAAVIDLMMVVLIIVVLGMAFDLRRRRARCIGDVSALAQSGEDASDELWTNPDNSGARTVDCTFQSDMVGGFQVRCYNTSCPRFVGECPVETTTIPGKKY</sequence>
<protein>
    <submittedName>
        <fullName evidence="2">Uncharacterized protein</fullName>
    </submittedName>
</protein>
<accession>A0AAN0RM42</accession>
<evidence type="ECO:0000256" key="1">
    <source>
        <dbReference type="SAM" id="Phobius"/>
    </source>
</evidence>
<keyword evidence="3" id="KW-1185">Reference proteome</keyword>
<dbReference type="KEGG" id="bcen:DM39_6855"/>